<evidence type="ECO:0000313" key="10">
    <source>
        <dbReference type="Proteomes" id="UP000027153"/>
    </source>
</evidence>
<evidence type="ECO:0000256" key="3">
    <source>
        <dbReference type="ARBA" id="ARBA00022692"/>
    </source>
</evidence>
<dbReference type="Pfam" id="PF00361">
    <property type="entry name" value="Proton_antipo_M"/>
    <property type="match status" value="1"/>
</dbReference>
<dbReference type="GO" id="GO:0016829">
    <property type="term" value="F:lyase activity"/>
    <property type="evidence" value="ECO:0007669"/>
    <property type="project" value="UniProtKB-KW"/>
</dbReference>
<dbReference type="GO" id="GO:0005886">
    <property type="term" value="C:plasma membrane"/>
    <property type="evidence" value="ECO:0007669"/>
    <property type="project" value="UniProtKB-SubCell"/>
</dbReference>
<dbReference type="AlphaFoldDB" id="A0A062V8I3"/>
<evidence type="ECO:0000256" key="7">
    <source>
        <dbReference type="SAM" id="Phobius"/>
    </source>
</evidence>
<feature type="transmembrane region" description="Helical" evidence="7">
    <location>
        <begin position="147"/>
        <end position="164"/>
    </location>
</feature>
<organism evidence="9 10">
    <name type="scientific">Candidatus Methanoperedens nitratireducens</name>
    <dbReference type="NCBI Taxonomy" id="1392998"/>
    <lineage>
        <taxon>Archaea</taxon>
        <taxon>Methanobacteriati</taxon>
        <taxon>Methanobacteriota</taxon>
        <taxon>Stenosarchaea group</taxon>
        <taxon>Methanomicrobia</taxon>
        <taxon>Methanosarcinales</taxon>
        <taxon>ANME-2 cluster</taxon>
        <taxon>Candidatus Methanoperedentaceae</taxon>
        <taxon>Candidatus Methanoperedens</taxon>
    </lineage>
</organism>
<dbReference type="EMBL" id="JMIY01000005">
    <property type="protein sequence ID" value="KCZ71685.1"/>
    <property type="molecule type" value="Genomic_DNA"/>
</dbReference>
<dbReference type="PANTHER" id="PTHR42682:SF4">
    <property type="entry name" value="NADH-UBIQUINONE_PLASTOQUINONE"/>
    <property type="match status" value="1"/>
</dbReference>
<feature type="transmembrane region" description="Helical" evidence="7">
    <location>
        <begin position="578"/>
        <end position="595"/>
    </location>
</feature>
<feature type="transmembrane region" description="Helical" evidence="7">
    <location>
        <begin position="96"/>
        <end position="112"/>
    </location>
</feature>
<feature type="transmembrane region" description="Helical" evidence="7">
    <location>
        <begin position="338"/>
        <end position="357"/>
    </location>
</feature>
<evidence type="ECO:0000313" key="9">
    <source>
        <dbReference type="EMBL" id="KCZ71685.1"/>
    </source>
</evidence>
<dbReference type="PRINTS" id="PR01437">
    <property type="entry name" value="NUOXDRDTASE4"/>
</dbReference>
<dbReference type="Proteomes" id="UP000027153">
    <property type="component" value="Unassembled WGS sequence"/>
</dbReference>
<proteinExistence type="predicted"/>
<name>A0A062V8I3_9EURY</name>
<comment type="subcellular location">
    <subcellularLocation>
        <location evidence="1">Cell membrane</location>
        <topology evidence="1">Multi-pass membrane protein</topology>
    </subcellularLocation>
</comment>
<dbReference type="InterPro" id="IPR052175">
    <property type="entry name" value="ComplexI-like_HydComp"/>
</dbReference>
<dbReference type="RefSeq" id="WP_052368880.1">
    <property type="nucleotide sequence ID" value="NZ_JMIY01000005.1"/>
</dbReference>
<feature type="transmembrane region" description="Helical" evidence="7">
    <location>
        <begin position="265"/>
        <end position="288"/>
    </location>
</feature>
<feature type="transmembrane region" description="Helical" evidence="7">
    <location>
        <begin position="411"/>
        <end position="432"/>
    </location>
</feature>
<accession>A0A062V8I3</accession>
<evidence type="ECO:0000259" key="8">
    <source>
        <dbReference type="Pfam" id="PF00361"/>
    </source>
</evidence>
<feature type="domain" description="NADH:quinone oxidoreductase/Mrp antiporter transmembrane" evidence="8">
    <location>
        <begin position="111"/>
        <end position="379"/>
    </location>
</feature>
<evidence type="ECO:0000256" key="4">
    <source>
        <dbReference type="ARBA" id="ARBA00022989"/>
    </source>
</evidence>
<keyword evidence="3 7" id="KW-0812">Transmembrane</keyword>
<keyword evidence="10" id="KW-1185">Reference proteome</keyword>
<reference evidence="9 10" key="1">
    <citation type="journal article" date="2013" name="Nature">
        <title>Anaerobic oxidation of methane coupled to nitrate reduction in a novel archaeal lineage.</title>
        <authorList>
            <person name="Haroon M.F."/>
            <person name="Hu S."/>
            <person name="Shi Y."/>
            <person name="Imelfort M."/>
            <person name="Keller J."/>
            <person name="Hugenholtz P."/>
            <person name="Yuan Z."/>
            <person name="Tyson G.W."/>
        </authorList>
    </citation>
    <scope>NUCLEOTIDE SEQUENCE [LARGE SCALE GENOMIC DNA]</scope>
    <source>
        <strain evidence="9 10">ANME-2d</strain>
    </source>
</reference>
<evidence type="ECO:0000256" key="1">
    <source>
        <dbReference type="ARBA" id="ARBA00004651"/>
    </source>
</evidence>
<feature type="transmembrane region" description="Helical" evidence="7">
    <location>
        <begin position="118"/>
        <end position="135"/>
    </location>
</feature>
<comment type="caution">
    <text evidence="9">The sequence shown here is derived from an EMBL/GenBank/DDBJ whole genome shotgun (WGS) entry which is preliminary data.</text>
</comment>
<feature type="transmembrane region" description="Helical" evidence="7">
    <location>
        <begin position="240"/>
        <end position="258"/>
    </location>
</feature>
<feature type="transmembrane region" description="Helical" evidence="7">
    <location>
        <begin position="6"/>
        <end position="21"/>
    </location>
</feature>
<dbReference type="GO" id="GO:0008137">
    <property type="term" value="F:NADH dehydrogenase (ubiquinone) activity"/>
    <property type="evidence" value="ECO:0007669"/>
    <property type="project" value="InterPro"/>
</dbReference>
<dbReference type="InterPro" id="IPR001750">
    <property type="entry name" value="ND/Mrp_TM"/>
</dbReference>
<feature type="transmembrane region" description="Helical" evidence="7">
    <location>
        <begin position="184"/>
        <end position="204"/>
    </location>
</feature>
<keyword evidence="9" id="KW-0456">Lyase</keyword>
<protein>
    <submittedName>
        <fullName evidence="9">Formate hydrogenlyase subunit 3/multisubunit Na+/H+ antiporter, MnhD subunit</fullName>
    </submittedName>
</protein>
<sequence length="597" mass="65806">MIEWVPPAAIMIVGAFLIPLLKGKVKQAYLLLLPLIVFINLLYMGEGTGWVIPFMEYSLIFGQVDKLSMAFGYVFVIMAFIGILYALHIRESGQHFAAFMYVGSALGVVFAGDFFSLFVFWEIMAFSSVFLIWYNKEKASRDAGLRYLLVHVAGGLSLLAGIIIRLVNTGSIEFGPIDFGSLDSYLILLGFMLNAAVPPLHAWLSDAYPEATVTGAVFLSAFTTKTAVYVLLRAFLGVEILIWLGAFMAVFGVVYALLQNDIRRLLAYEIISQVGYMVAGVGMGTILAVNGSTAHAFTHILYKGLLFMCAGAVIHMAGKRKLTELGGLYKTMPITLGLYMIGALSISALPFFSGFVSKSMVVSAAAHEHLAVVWLLLTLASAGTFLIAALRLPYFVFFARDAGIKAKEPPVNMLLAMGLAAFLNILIGVYPAILYGILPYPVDYVPYTGEHIVWALQILLFTALGFFLLLGKLGGEHAISLDTDWFYRKGSRSFMWFVEKPLSAASQWPVDILMRLKDYLIWLGKNPTQAIFLYAGTIVFKILGRFPGMPPHASERILEEGWSNYPGEPVRKSPVGDSVILVLIFMTAYAIYYYFVS</sequence>
<keyword evidence="6 7" id="KW-0472">Membrane</keyword>
<evidence type="ECO:0000256" key="5">
    <source>
        <dbReference type="ARBA" id="ARBA00023002"/>
    </source>
</evidence>
<keyword evidence="5" id="KW-0560">Oxidoreductase</keyword>
<feature type="transmembrane region" description="Helical" evidence="7">
    <location>
        <begin position="452"/>
        <end position="470"/>
    </location>
</feature>
<dbReference type="NCBIfam" id="NF009310">
    <property type="entry name" value="PRK12668.1"/>
    <property type="match status" value="1"/>
</dbReference>
<feature type="transmembrane region" description="Helical" evidence="7">
    <location>
        <begin position="369"/>
        <end position="390"/>
    </location>
</feature>
<dbReference type="GO" id="GO:0042773">
    <property type="term" value="P:ATP synthesis coupled electron transport"/>
    <property type="evidence" value="ECO:0007669"/>
    <property type="project" value="InterPro"/>
</dbReference>
<evidence type="ECO:0000256" key="2">
    <source>
        <dbReference type="ARBA" id="ARBA00022475"/>
    </source>
</evidence>
<dbReference type="PATRIC" id="fig|1392998.3.peg.2415"/>
<dbReference type="InterPro" id="IPR003918">
    <property type="entry name" value="NADH_UbQ_OxRdtase"/>
</dbReference>
<dbReference type="PANTHER" id="PTHR42682">
    <property type="entry name" value="HYDROGENASE-4 COMPONENT F"/>
    <property type="match status" value="1"/>
</dbReference>
<feature type="transmembrane region" description="Helical" evidence="7">
    <location>
        <begin position="70"/>
        <end position="89"/>
    </location>
</feature>
<evidence type="ECO:0000256" key="6">
    <source>
        <dbReference type="ARBA" id="ARBA00023136"/>
    </source>
</evidence>
<keyword evidence="4 7" id="KW-1133">Transmembrane helix</keyword>
<keyword evidence="2" id="KW-1003">Cell membrane</keyword>
<feature type="transmembrane region" description="Helical" evidence="7">
    <location>
        <begin position="28"/>
        <end position="50"/>
    </location>
</feature>
<dbReference type="GO" id="GO:0016491">
    <property type="term" value="F:oxidoreductase activity"/>
    <property type="evidence" value="ECO:0007669"/>
    <property type="project" value="UniProtKB-KW"/>
</dbReference>
<gene>
    <name evidence="9" type="ORF">ANME2D_02421</name>
</gene>
<feature type="transmembrane region" description="Helical" evidence="7">
    <location>
        <begin position="300"/>
        <end position="317"/>
    </location>
</feature>
<feature type="transmembrane region" description="Helical" evidence="7">
    <location>
        <begin position="216"/>
        <end position="234"/>
    </location>
</feature>
<dbReference type="OrthoDB" id="371891at2157"/>